<dbReference type="EMBL" id="JAINUF010000001">
    <property type="protein sequence ID" value="KAJ8379587.1"/>
    <property type="molecule type" value="Genomic_DNA"/>
</dbReference>
<keyword evidence="3" id="KW-1185">Reference proteome</keyword>
<feature type="region of interest" description="Disordered" evidence="1">
    <location>
        <begin position="57"/>
        <end position="98"/>
    </location>
</feature>
<gene>
    <name evidence="2" type="ORF">SKAU_G00003650</name>
</gene>
<name>A0A9Q1JCN1_SYNKA</name>
<dbReference type="AlphaFoldDB" id="A0A9Q1JCN1"/>
<dbReference type="Proteomes" id="UP001152622">
    <property type="component" value="Chromosome 1"/>
</dbReference>
<organism evidence="2 3">
    <name type="scientific">Synaphobranchus kaupii</name>
    <name type="common">Kaup's arrowtooth eel</name>
    <dbReference type="NCBI Taxonomy" id="118154"/>
    <lineage>
        <taxon>Eukaryota</taxon>
        <taxon>Metazoa</taxon>
        <taxon>Chordata</taxon>
        <taxon>Craniata</taxon>
        <taxon>Vertebrata</taxon>
        <taxon>Euteleostomi</taxon>
        <taxon>Actinopterygii</taxon>
        <taxon>Neopterygii</taxon>
        <taxon>Teleostei</taxon>
        <taxon>Anguilliformes</taxon>
        <taxon>Synaphobranchidae</taxon>
        <taxon>Synaphobranchus</taxon>
    </lineage>
</organism>
<proteinExistence type="predicted"/>
<evidence type="ECO:0000313" key="2">
    <source>
        <dbReference type="EMBL" id="KAJ8379587.1"/>
    </source>
</evidence>
<sequence length="98" mass="10442">MPASVNVSAVLDSDIGALSQRVGPAVSARHPPTASVSINGEKCHLCRDSCWRRWHRREGAETRQSSPPRSSKPRLAPREGAAMPAARPIPNLGKSPPG</sequence>
<evidence type="ECO:0000313" key="3">
    <source>
        <dbReference type="Proteomes" id="UP001152622"/>
    </source>
</evidence>
<accession>A0A9Q1JCN1</accession>
<reference evidence="2" key="1">
    <citation type="journal article" date="2023" name="Science">
        <title>Genome structures resolve the early diversification of teleost fishes.</title>
        <authorList>
            <person name="Parey E."/>
            <person name="Louis A."/>
            <person name="Montfort J."/>
            <person name="Bouchez O."/>
            <person name="Roques C."/>
            <person name="Iampietro C."/>
            <person name="Lluch J."/>
            <person name="Castinel A."/>
            <person name="Donnadieu C."/>
            <person name="Desvignes T."/>
            <person name="Floi Bucao C."/>
            <person name="Jouanno E."/>
            <person name="Wen M."/>
            <person name="Mejri S."/>
            <person name="Dirks R."/>
            <person name="Jansen H."/>
            <person name="Henkel C."/>
            <person name="Chen W.J."/>
            <person name="Zahm M."/>
            <person name="Cabau C."/>
            <person name="Klopp C."/>
            <person name="Thompson A.W."/>
            <person name="Robinson-Rechavi M."/>
            <person name="Braasch I."/>
            <person name="Lecointre G."/>
            <person name="Bobe J."/>
            <person name="Postlethwait J.H."/>
            <person name="Berthelot C."/>
            <person name="Roest Crollius H."/>
            <person name="Guiguen Y."/>
        </authorList>
    </citation>
    <scope>NUCLEOTIDE SEQUENCE</scope>
    <source>
        <strain evidence="2">WJC10195</strain>
    </source>
</reference>
<comment type="caution">
    <text evidence="2">The sequence shown here is derived from an EMBL/GenBank/DDBJ whole genome shotgun (WGS) entry which is preliminary data.</text>
</comment>
<protein>
    <submittedName>
        <fullName evidence="2">Uncharacterized protein</fullName>
    </submittedName>
</protein>
<evidence type="ECO:0000256" key="1">
    <source>
        <dbReference type="SAM" id="MobiDB-lite"/>
    </source>
</evidence>